<proteinExistence type="predicted"/>
<comment type="caution">
    <text evidence="1">The sequence shown here is derived from an EMBL/GenBank/DDBJ whole genome shotgun (WGS) entry which is preliminary data.</text>
</comment>
<dbReference type="Proteomes" id="UP000075670">
    <property type="component" value="Unassembled WGS sequence"/>
</dbReference>
<dbReference type="RefSeq" id="WP_062281153.1">
    <property type="nucleotide sequence ID" value="NZ_LTBC01000001.1"/>
</dbReference>
<name>A0A151B248_9FIRM</name>
<dbReference type="Pfam" id="PF10719">
    <property type="entry name" value="ComFB"/>
    <property type="match status" value="1"/>
</dbReference>
<dbReference type="InterPro" id="IPR019657">
    <property type="entry name" value="ComFB"/>
</dbReference>
<dbReference type="PATRIC" id="fig|1122241.3.peg.593"/>
<evidence type="ECO:0000313" key="2">
    <source>
        <dbReference type="Proteomes" id="UP000075670"/>
    </source>
</evidence>
<keyword evidence="2" id="KW-1185">Reference proteome</keyword>
<dbReference type="EMBL" id="LTBC01000001">
    <property type="protein sequence ID" value="KYH33842.1"/>
    <property type="molecule type" value="Genomic_DNA"/>
</dbReference>
<evidence type="ECO:0000313" key="1">
    <source>
        <dbReference type="EMBL" id="KYH33842.1"/>
    </source>
</evidence>
<protein>
    <submittedName>
        <fullName evidence="1">Late competence development protein ComFB</fullName>
    </submittedName>
</protein>
<dbReference type="OrthoDB" id="5616024at2"/>
<gene>
    <name evidence="1" type="ORF">MOMUL_05580</name>
</gene>
<organism evidence="1 2">
    <name type="scientific">Moorella mulderi DSM 14980</name>
    <dbReference type="NCBI Taxonomy" id="1122241"/>
    <lineage>
        <taxon>Bacteria</taxon>
        <taxon>Bacillati</taxon>
        <taxon>Bacillota</taxon>
        <taxon>Clostridia</taxon>
        <taxon>Neomoorellales</taxon>
        <taxon>Neomoorellaceae</taxon>
        <taxon>Neomoorella</taxon>
    </lineage>
</organism>
<dbReference type="AlphaFoldDB" id="A0A151B248"/>
<accession>A0A151B248</accession>
<reference evidence="1 2" key="1">
    <citation type="submission" date="2016-02" db="EMBL/GenBank/DDBJ databases">
        <title>Genome sequence of Moorella mulderi DSM 14980.</title>
        <authorList>
            <person name="Poehlein A."/>
            <person name="Daniel R."/>
        </authorList>
    </citation>
    <scope>NUCLEOTIDE SEQUENCE [LARGE SCALE GENOMIC DNA]</scope>
    <source>
        <strain evidence="1 2">DSM 14980</strain>
    </source>
</reference>
<sequence>MARELFLKNYMEDCVWELLDQVLAQDPEACRCDSCRHDIVALALNQLPPRYVVREKGVIYSKLAMLEAQHRADIYRALTQALMKVKKAPRHER</sequence>